<feature type="chain" id="PRO_5042582311" evidence="2">
    <location>
        <begin position="22"/>
        <end position="551"/>
    </location>
</feature>
<dbReference type="Pfam" id="PF03659">
    <property type="entry name" value="Glyco_hydro_71"/>
    <property type="match status" value="1"/>
</dbReference>
<name>A0AAI8YJP1_9PEZI</name>
<accession>A0AAI8YJP1</accession>
<dbReference type="Proteomes" id="UP001295740">
    <property type="component" value="Unassembled WGS sequence"/>
</dbReference>
<feature type="signal peptide" evidence="2">
    <location>
        <begin position="1"/>
        <end position="21"/>
    </location>
</feature>
<proteinExistence type="predicted"/>
<feature type="region of interest" description="Disordered" evidence="1">
    <location>
        <begin position="436"/>
        <end position="459"/>
    </location>
</feature>
<dbReference type="CDD" id="cd11577">
    <property type="entry name" value="GH71"/>
    <property type="match status" value="1"/>
</dbReference>
<keyword evidence="2" id="KW-0732">Signal</keyword>
<organism evidence="3 4">
    <name type="scientific">Anthostomella pinea</name>
    <dbReference type="NCBI Taxonomy" id="933095"/>
    <lineage>
        <taxon>Eukaryota</taxon>
        <taxon>Fungi</taxon>
        <taxon>Dikarya</taxon>
        <taxon>Ascomycota</taxon>
        <taxon>Pezizomycotina</taxon>
        <taxon>Sordariomycetes</taxon>
        <taxon>Xylariomycetidae</taxon>
        <taxon>Xylariales</taxon>
        <taxon>Xylariaceae</taxon>
        <taxon>Anthostomella</taxon>
    </lineage>
</organism>
<feature type="compositionally biased region" description="Low complexity" evidence="1">
    <location>
        <begin position="439"/>
        <end position="459"/>
    </location>
</feature>
<sequence length="551" mass="58725">MWLKQVLPVLAALMGKSMVDAKAVFAHFIVGNVQAFSQADWETDIATAQAAGIDGFALNIAAGDTSNGVSVQKAFDAADAKGFKLFFSFDYAAWGAWDKNAIVSYINTYKGRASYYLQGSQPLASTFEGPDNATDWFDIRSSTGAFFMPDYSSKGPQWAVNSGVVDGLFSWDAWPDGASDMTTATDQLYKNVLGGKPYMMPVSPWFFANVYNKAWVWRGEDLWYDRWQQVLQVQPELVEIITWNDYGESHYIGPLWDSEMGLFVSGNAPFNYAAGHPHDGWRLFLPYLIQQYKTGSATISQEGLSTWYRLNPNTACTADVTGNDPAGHGQQYVDPALVLQDRVFYSALLGSSATVSVSIGGVVQQGTWENVPAGGAGIYHGSVPFNGGTGQVVVTISRNGVTISEVLGASITTSCESGIENWNAWVGSATGAAPSLPGTTITTSTTSTTTSSTTTTTTPPGQQVCVSGVGSGNYQGLCSFSCSYGYCPAGVCTCTAFGTQRAPPPSTGQKGYPLAGLPDRCSYLGLCSFVYDHGYYPDTACSSDPAGASGC</sequence>
<evidence type="ECO:0000313" key="4">
    <source>
        <dbReference type="Proteomes" id="UP001295740"/>
    </source>
</evidence>
<comment type="caution">
    <text evidence="3">The sequence shown here is derived from an EMBL/GenBank/DDBJ whole genome shotgun (WGS) entry which is preliminary data.</text>
</comment>
<dbReference type="InterPro" id="IPR005197">
    <property type="entry name" value="Glyco_hydro_71"/>
</dbReference>
<protein>
    <submittedName>
        <fullName evidence="3">Uu.00g082840.m01.CDS01</fullName>
    </submittedName>
</protein>
<gene>
    <name evidence="3" type="ORF">KHLLAP_LOCUS7566</name>
</gene>
<dbReference type="EMBL" id="CAUWAG010000010">
    <property type="protein sequence ID" value="CAJ2507098.1"/>
    <property type="molecule type" value="Genomic_DNA"/>
</dbReference>
<dbReference type="AlphaFoldDB" id="A0AAI8YJP1"/>
<keyword evidence="4" id="KW-1185">Reference proteome</keyword>
<evidence type="ECO:0000313" key="3">
    <source>
        <dbReference type="EMBL" id="CAJ2507098.1"/>
    </source>
</evidence>
<evidence type="ECO:0000256" key="1">
    <source>
        <dbReference type="SAM" id="MobiDB-lite"/>
    </source>
</evidence>
<evidence type="ECO:0000256" key="2">
    <source>
        <dbReference type="SAM" id="SignalP"/>
    </source>
</evidence>
<dbReference type="Gene3D" id="3.20.20.80">
    <property type="entry name" value="Glycosidases"/>
    <property type="match status" value="1"/>
</dbReference>
<dbReference type="GO" id="GO:0051118">
    <property type="term" value="F:glucan endo-1,3-alpha-glucosidase activity"/>
    <property type="evidence" value="ECO:0007669"/>
    <property type="project" value="InterPro"/>
</dbReference>
<reference evidence="3" key="1">
    <citation type="submission" date="2023-10" db="EMBL/GenBank/DDBJ databases">
        <authorList>
            <person name="Hackl T."/>
        </authorList>
    </citation>
    <scope>NUCLEOTIDE SEQUENCE</scope>
</reference>